<gene>
    <name evidence="2" type="ORF">Mrose_01214</name>
</gene>
<evidence type="ECO:0000313" key="3">
    <source>
        <dbReference type="Proteomes" id="UP000265341"/>
    </source>
</evidence>
<comment type="caution">
    <text evidence="2">The sequence shown here is derived from an EMBL/GenBank/DDBJ whole genome shotgun (WGS) entry which is preliminary data.</text>
</comment>
<dbReference type="OrthoDB" id="9801008at2"/>
<organism evidence="2 3">
    <name type="scientific">Calidithermus roseus</name>
    <dbReference type="NCBI Taxonomy" id="1644118"/>
    <lineage>
        <taxon>Bacteria</taxon>
        <taxon>Thermotogati</taxon>
        <taxon>Deinococcota</taxon>
        <taxon>Deinococci</taxon>
        <taxon>Thermales</taxon>
        <taxon>Thermaceae</taxon>
        <taxon>Calidithermus</taxon>
    </lineage>
</organism>
<protein>
    <submittedName>
        <fullName evidence="2">Transcriptional regulator, y4mF family</fullName>
    </submittedName>
</protein>
<dbReference type="CDD" id="cd00093">
    <property type="entry name" value="HTH_XRE"/>
    <property type="match status" value="1"/>
</dbReference>
<dbReference type="SUPFAM" id="SSF47413">
    <property type="entry name" value="lambda repressor-like DNA-binding domains"/>
    <property type="match status" value="1"/>
</dbReference>
<feature type="domain" description="HTH cro/C1-type" evidence="1">
    <location>
        <begin position="37"/>
        <end position="93"/>
    </location>
</feature>
<name>A0A399ESL0_9DEIN</name>
<dbReference type="Gene3D" id="1.10.260.40">
    <property type="entry name" value="lambda repressor-like DNA-binding domains"/>
    <property type="match status" value="1"/>
</dbReference>
<dbReference type="GO" id="GO:0003677">
    <property type="term" value="F:DNA binding"/>
    <property type="evidence" value="ECO:0007669"/>
    <property type="project" value="InterPro"/>
</dbReference>
<dbReference type="Pfam" id="PF01381">
    <property type="entry name" value="HTH_3"/>
    <property type="match status" value="1"/>
</dbReference>
<keyword evidence="3" id="KW-1185">Reference proteome</keyword>
<accession>A0A399ESL0</accession>
<dbReference type="InterPro" id="IPR001387">
    <property type="entry name" value="Cro/C1-type_HTH"/>
</dbReference>
<dbReference type="SMART" id="SM00530">
    <property type="entry name" value="HTH_XRE"/>
    <property type="match status" value="1"/>
</dbReference>
<dbReference type="InterPro" id="IPR010982">
    <property type="entry name" value="Lambda_DNA-bd_dom_sf"/>
</dbReference>
<proteinExistence type="predicted"/>
<evidence type="ECO:0000259" key="1">
    <source>
        <dbReference type="PROSITE" id="PS50943"/>
    </source>
</evidence>
<reference evidence="2 3" key="1">
    <citation type="submission" date="2018-08" db="EMBL/GenBank/DDBJ databases">
        <title>Meiothermus roseus NBRC 110900 genome sequencing project.</title>
        <authorList>
            <person name="Da Costa M.S."/>
            <person name="Albuquerque L."/>
            <person name="Raposo P."/>
            <person name="Froufe H.J.C."/>
            <person name="Barroso C.S."/>
            <person name="Egas C."/>
        </authorList>
    </citation>
    <scope>NUCLEOTIDE SEQUENCE [LARGE SCALE GENOMIC DNA]</scope>
    <source>
        <strain evidence="2 3">NBRC 110900</strain>
    </source>
</reference>
<evidence type="ECO:0000313" key="2">
    <source>
        <dbReference type="EMBL" id="RIH87657.1"/>
    </source>
</evidence>
<dbReference type="Proteomes" id="UP000265341">
    <property type="component" value="Unassembled WGS sequence"/>
</dbReference>
<sequence>MKRKLTNVEEFFKDDLDTPELREAYRDVLDEELGEVLKSLRQNRGLPQRVLAERMGLNRSRVAQIEAVEGLSLSLETLVRYASALGYRVTLGFADEAGEVARFPLSEAPGKESEWEVAPLSGMKLVHFGERAA</sequence>
<dbReference type="RefSeq" id="WP_119276537.1">
    <property type="nucleotide sequence ID" value="NZ_QWLA01000017.1"/>
</dbReference>
<dbReference type="PROSITE" id="PS50943">
    <property type="entry name" value="HTH_CROC1"/>
    <property type="match status" value="1"/>
</dbReference>
<dbReference type="EMBL" id="QWLA01000017">
    <property type="protein sequence ID" value="RIH87657.1"/>
    <property type="molecule type" value="Genomic_DNA"/>
</dbReference>
<dbReference type="AlphaFoldDB" id="A0A399ESL0"/>